<reference evidence="2 3" key="1">
    <citation type="submission" date="2021-02" db="EMBL/GenBank/DDBJ databases">
        <title>Alicyclobacillus curvatus sp. nov. and Alicyclobacillus mengziensis sp. nov., two acidophilic bacteria isolated from acid mine drainage.</title>
        <authorList>
            <person name="Huang Y."/>
        </authorList>
    </citation>
    <scope>NUCLEOTIDE SEQUENCE [LARGE SCALE GENOMIC DNA]</scope>
    <source>
        <strain evidence="2 3">S30H14</strain>
    </source>
</reference>
<keyword evidence="1" id="KW-0472">Membrane</keyword>
<keyword evidence="1" id="KW-1133">Transmembrane helix</keyword>
<dbReference type="RefSeq" id="WP_206657139.1">
    <property type="nucleotide sequence ID" value="NZ_CP071182.1"/>
</dbReference>
<evidence type="ECO:0000313" key="2">
    <source>
        <dbReference type="EMBL" id="QSO47796.1"/>
    </source>
</evidence>
<evidence type="ECO:0000313" key="3">
    <source>
        <dbReference type="Proteomes" id="UP000663505"/>
    </source>
</evidence>
<evidence type="ECO:0008006" key="4">
    <source>
        <dbReference type="Google" id="ProtNLM"/>
    </source>
</evidence>
<gene>
    <name evidence="2" type="ORF">JZ786_01750</name>
</gene>
<dbReference type="AlphaFoldDB" id="A0A9X7VZA9"/>
<sequence length="115" mass="12828">MSHMMRKHAESLIGQSVFVYHVEGVVYHGVLHSVTKEGIYLANCTVMNQISANSKSTDVHLAVADSKQPDVTHVFFPFFFVPFAFLTGVAAANAARPPYYYGYPGYYPYGPGPYW</sequence>
<keyword evidence="1" id="KW-0812">Transmembrane</keyword>
<accession>A0A9X7VZA9</accession>
<keyword evidence="3" id="KW-1185">Reference proteome</keyword>
<dbReference type="KEGG" id="afx:JZ786_01750"/>
<dbReference type="Proteomes" id="UP000663505">
    <property type="component" value="Chromosome"/>
</dbReference>
<dbReference type="EMBL" id="CP071182">
    <property type="protein sequence ID" value="QSO47796.1"/>
    <property type="molecule type" value="Genomic_DNA"/>
</dbReference>
<evidence type="ECO:0000256" key="1">
    <source>
        <dbReference type="SAM" id="Phobius"/>
    </source>
</evidence>
<protein>
    <recommendedName>
        <fullName evidence="4">Ataxin 2 SM domain-containing protein</fullName>
    </recommendedName>
</protein>
<proteinExistence type="predicted"/>
<feature type="transmembrane region" description="Helical" evidence="1">
    <location>
        <begin position="74"/>
        <end position="95"/>
    </location>
</feature>
<organism evidence="2 3">
    <name type="scientific">Alicyclobacillus mengziensis</name>
    <dbReference type="NCBI Taxonomy" id="2931921"/>
    <lineage>
        <taxon>Bacteria</taxon>
        <taxon>Bacillati</taxon>
        <taxon>Bacillota</taxon>
        <taxon>Bacilli</taxon>
        <taxon>Bacillales</taxon>
        <taxon>Alicyclobacillaceae</taxon>
        <taxon>Alicyclobacillus</taxon>
    </lineage>
</organism>
<name>A0A9X7VZA9_9BACL</name>